<dbReference type="Proteomes" id="UP000005753">
    <property type="component" value="Chromosome"/>
</dbReference>
<dbReference type="UniPathway" id="UPA00276">
    <property type="reaction ID" value="UER00406"/>
</dbReference>
<dbReference type="Pfam" id="PF06574">
    <property type="entry name" value="FAD_syn"/>
    <property type="match status" value="1"/>
</dbReference>
<evidence type="ECO:0000256" key="11">
    <source>
        <dbReference type="ARBA" id="ARBA00023268"/>
    </source>
</evidence>
<proteinExistence type="inferred from homology"/>
<evidence type="ECO:0000256" key="12">
    <source>
        <dbReference type="ARBA" id="ARBA00047880"/>
    </source>
</evidence>
<dbReference type="InterPro" id="IPR015864">
    <property type="entry name" value="FAD_synthase"/>
</dbReference>
<evidence type="ECO:0000256" key="5">
    <source>
        <dbReference type="ARBA" id="ARBA00022679"/>
    </source>
</evidence>
<comment type="catalytic activity">
    <reaction evidence="12 14">
        <text>riboflavin + ATP = FMN + ADP + H(+)</text>
        <dbReference type="Rhea" id="RHEA:14357"/>
        <dbReference type="ChEBI" id="CHEBI:15378"/>
        <dbReference type="ChEBI" id="CHEBI:30616"/>
        <dbReference type="ChEBI" id="CHEBI:57986"/>
        <dbReference type="ChEBI" id="CHEBI:58210"/>
        <dbReference type="ChEBI" id="CHEBI:456216"/>
        <dbReference type="EC" id="2.7.1.26"/>
    </reaction>
</comment>
<evidence type="ECO:0000313" key="16">
    <source>
        <dbReference type="EMBL" id="EIM57776.1"/>
    </source>
</evidence>
<keyword evidence="5 14" id="KW-0808">Transferase</keyword>
<evidence type="ECO:0000256" key="1">
    <source>
        <dbReference type="ARBA" id="ARBA00004726"/>
    </source>
</evidence>
<sequence length="309" mass="34808">MEYIHDIMKYESDRPCVITLGKFDGVHKGHRKLIRKARALAAKAGGRSAVFTFTVSPQVMMGERQMKMITTNRERDEILRELGIDLLVECPFTEELRSMSAEDFVKELLVGRLHASAVVVGTDARFGKDRAGDADLLVSLGAKYGFDVFVEEKEKDGDREISSSYVRERIAEGDMQRVQNLLSYPYFMAGEVVHGRHLGHTLGFPTINTVPPSEKMLPPRGVYFTRTLVGGKWYQGISNLGVKPTVDGSAVGLETYLFDCSLDLYGQEARVEFLQFRRSEKKFGSIEELKNQMDEDIQAADNFFQPDNS</sequence>
<dbReference type="GO" id="GO:0005524">
    <property type="term" value="F:ATP binding"/>
    <property type="evidence" value="ECO:0007669"/>
    <property type="project" value="UniProtKB-UniRule"/>
</dbReference>
<dbReference type="CDD" id="cd02064">
    <property type="entry name" value="FAD_synthetase_N"/>
    <property type="match status" value="1"/>
</dbReference>
<dbReference type="SUPFAM" id="SSF82114">
    <property type="entry name" value="Riboflavin kinase-like"/>
    <property type="match status" value="1"/>
</dbReference>
<feature type="domain" description="Riboflavin kinase" evidence="15">
    <location>
        <begin position="181"/>
        <end position="305"/>
    </location>
</feature>
<dbReference type="OrthoDB" id="9803667at2"/>
<dbReference type="EMBL" id="CM001487">
    <property type="protein sequence ID" value="EIM57776.1"/>
    <property type="molecule type" value="Genomic_DNA"/>
</dbReference>
<evidence type="ECO:0000256" key="7">
    <source>
        <dbReference type="ARBA" id="ARBA00022741"/>
    </source>
</evidence>
<dbReference type="SUPFAM" id="SSF52374">
    <property type="entry name" value="Nucleotidylyl transferase"/>
    <property type="match status" value="1"/>
</dbReference>
<keyword evidence="17" id="KW-1185">Reference proteome</keyword>
<dbReference type="EC" id="2.7.7.2" evidence="14"/>
<dbReference type="EC" id="2.7.1.26" evidence="14"/>
<dbReference type="Gene3D" id="3.40.50.620">
    <property type="entry name" value="HUPs"/>
    <property type="match status" value="1"/>
</dbReference>
<dbReference type="NCBIfam" id="TIGR00083">
    <property type="entry name" value="ribF"/>
    <property type="match status" value="1"/>
</dbReference>
<dbReference type="GO" id="GO:0009231">
    <property type="term" value="P:riboflavin biosynthetic process"/>
    <property type="evidence" value="ECO:0007669"/>
    <property type="project" value="InterPro"/>
</dbReference>
<dbReference type="PIRSF" id="PIRSF004491">
    <property type="entry name" value="FAD_Synth"/>
    <property type="match status" value="1"/>
</dbReference>
<evidence type="ECO:0000256" key="3">
    <source>
        <dbReference type="ARBA" id="ARBA00022630"/>
    </source>
</evidence>
<dbReference type="PANTHER" id="PTHR22749">
    <property type="entry name" value="RIBOFLAVIN KINASE/FMN ADENYLYLTRANSFERASE"/>
    <property type="match status" value="1"/>
</dbReference>
<dbReference type="FunFam" id="3.40.50.620:FF:000021">
    <property type="entry name" value="Riboflavin biosynthesis protein"/>
    <property type="match status" value="1"/>
</dbReference>
<evidence type="ECO:0000256" key="2">
    <source>
        <dbReference type="ARBA" id="ARBA00005201"/>
    </source>
</evidence>
<keyword evidence="7 14" id="KW-0547">Nucleotide-binding</keyword>
<evidence type="ECO:0000256" key="9">
    <source>
        <dbReference type="ARBA" id="ARBA00022827"/>
    </source>
</evidence>
<dbReference type="GO" id="GO:0008531">
    <property type="term" value="F:riboflavin kinase activity"/>
    <property type="evidence" value="ECO:0007669"/>
    <property type="project" value="UniProtKB-UniRule"/>
</dbReference>
<dbReference type="NCBIfam" id="TIGR00125">
    <property type="entry name" value="cyt_tran_rel"/>
    <property type="match status" value="1"/>
</dbReference>
<dbReference type="InterPro" id="IPR002606">
    <property type="entry name" value="Riboflavin_kinase_bac"/>
</dbReference>
<dbReference type="NCBIfam" id="NF004160">
    <property type="entry name" value="PRK05627.1-3"/>
    <property type="match status" value="1"/>
</dbReference>
<keyword evidence="8 14" id="KW-0418">Kinase</keyword>
<dbReference type="Pfam" id="PF01687">
    <property type="entry name" value="Flavokinase"/>
    <property type="match status" value="1"/>
</dbReference>
<keyword evidence="3 14" id="KW-0285">Flavoprotein</keyword>
<keyword evidence="4 14" id="KW-0288">FMN</keyword>
<protein>
    <recommendedName>
        <fullName evidence="14">Riboflavin biosynthesis protein</fullName>
    </recommendedName>
    <domain>
        <recommendedName>
            <fullName evidence="14">Riboflavin kinase</fullName>
            <ecNumber evidence="14">2.7.1.26</ecNumber>
        </recommendedName>
        <alternativeName>
            <fullName evidence="14">Flavokinase</fullName>
        </alternativeName>
    </domain>
    <domain>
        <recommendedName>
            <fullName evidence="14">FMN adenylyltransferase</fullName>
            <ecNumber evidence="14">2.7.7.2</ecNumber>
        </recommendedName>
        <alternativeName>
            <fullName evidence="14">FAD pyrophosphorylase</fullName>
        </alternativeName>
        <alternativeName>
            <fullName evidence="14">FAD synthase</fullName>
        </alternativeName>
    </domain>
</protein>
<dbReference type="InterPro" id="IPR023468">
    <property type="entry name" value="Riboflavin_kinase"/>
</dbReference>
<dbReference type="InterPro" id="IPR015865">
    <property type="entry name" value="Riboflavin_kinase_bac/euk"/>
</dbReference>
<dbReference type="HOGENOM" id="CLU_048437_0_2_9"/>
<keyword evidence="10 14" id="KW-0067">ATP-binding</keyword>
<dbReference type="STRING" id="633697.EubceDRAFT1_2003"/>
<evidence type="ECO:0000256" key="14">
    <source>
        <dbReference type="PIRNR" id="PIRNR004491"/>
    </source>
</evidence>
<comment type="similarity">
    <text evidence="14">Belongs to the ribF family.</text>
</comment>
<evidence type="ECO:0000313" key="17">
    <source>
        <dbReference type="Proteomes" id="UP000005753"/>
    </source>
</evidence>
<evidence type="ECO:0000256" key="13">
    <source>
        <dbReference type="ARBA" id="ARBA00049494"/>
    </source>
</evidence>
<comment type="pathway">
    <text evidence="1 14">Cofactor biosynthesis; FAD biosynthesis; FAD from FMN: step 1/1.</text>
</comment>
<evidence type="ECO:0000259" key="15">
    <source>
        <dbReference type="SMART" id="SM00904"/>
    </source>
</evidence>
<dbReference type="GO" id="GO:0006747">
    <property type="term" value="P:FAD biosynthetic process"/>
    <property type="evidence" value="ECO:0007669"/>
    <property type="project" value="UniProtKB-UniRule"/>
</dbReference>
<dbReference type="PANTHER" id="PTHR22749:SF6">
    <property type="entry name" value="RIBOFLAVIN KINASE"/>
    <property type="match status" value="1"/>
</dbReference>
<dbReference type="InterPro" id="IPR014729">
    <property type="entry name" value="Rossmann-like_a/b/a_fold"/>
</dbReference>
<gene>
    <name evidence="16" type="ORF">EubceDRAFT1_2003</name>
</gene>
<dbReference type="eggNOG" id="COG0196">
    <property type="taxonomic scope" value="Bacteria"/>
</dbReference>
<reference evidence="16 17" key="1">
    <citation type="submission" date="2010-08" db="EMBL/GenBank/DDBJ databases">
        <authorList>
            <consortium name="US DOE Joint Genome Institute (JGI-PGF)"/>
            <person name="Lucas S."/>
            <person name="Copeland A."/>
            <person name="Lapidus A."/>
            <person name="Cheng J.-F."/>
            <person name="Bruce D."/>
            <person name="Goodwin L."/>
            <person name="Pitluck S."/>
            <person name="Land M.L."/>
            <person name="Hauser L."/>
            <person name="Chang Y.-J."/>
            <person name="Anderson I.J."/>
            <person name="Johnson E."/>
            <person name="Mulhopadhyay B."/>
            <person name="Kyrpides N."/>
            <person name="Woyke T.J."/>
        </authorList>
    </citation>
    <scope>NUCLEOTIDE SEQUENCE [LARGE SCALE GENOMIC DNA]</scope>
    <source>
        <strain evidence="16 17">6</strain>
    </source>
</reference>
<evidence type="ECO:0000256" key="6">
    <source>
        <dbReference type="ARBA" id="ARBA00022695"/>
    </source>
</evidence>
<dbReference type="GO" id="GO:0003919">
    <property type="term" value="F:FMN adenylyltransferase activity"/>
    <property type="evidence" value="ECO:0007669"/>
    <property type="project" value="UniProtKB-UniRule"/>
</dbReference>
<dbReference type="UniPathway" id="UPA00277">
    <property type="reaction ID" value="UER00407"/>
</dbReference>
<dbReference type="InterPro" id="IPR004821">
    <property type="entry name" value="Cyt_trans-like"/>
</dbReference>
<keyword evidence="6 14" id="KW-0548">Nucleotidyltransferase</keyword>
<evidence type="ECO:0000256" key="4">
    <source>
        <dbReference type="ARBA" id="ARBA00022643"/>
    </source>
</evidence>
<comment type="catalytic activity">
    <reaction evidence="13 14">
        <text>FMN + ATP + H(+) = FAD + diphosphate</text>
        <dbReference type="Rhea" id="RHEA:17237"/>
        <dbReference type="ChEBI" id="CHEBI:15378"/>
        <dbReference type="ChEBI" id="CHEBI:30616"/>
        <dbReference type="ChEBI" id="CHEBI:33019"/>
        <dbReference type="ChEBI" id="CHEBI:57692"/>
        <dbReference type="ChEBI" id="CHEBI:58210"/>
        <dbReference type="EC" id="2.7.7.2"/>
    </reaction>
</comment>
<evidence type="ECO:0000256" key="10">
    <source>
        <dbReference type="ARBA" id="ARBA00022840"/>
    </source>
</evidence>
<dbReference type="NCBIfam" id="NF004162">
    <property type="entry name" value="PRK05627.1-5"/>
    <property type="match status" value="1"/>
</dbReference>
<dbReference type="GO" id="GO:0009398">
    <property type="term" value="P:FMN biosynthetic process"/>
    <property type="evidence" value="ECO:0007669"/>
    <property type="project" value="UniProtKB-UniRule"/>
</dbReference>
<dbReference type="SMART" id="SM00904">
    <property type="entry name" value="Flavokinase"/>
    <property type="match status" value="1"/>
</dbReference>
<name>I5AVF3_EUBC6</name>
<accession>I5AVF3</accession>
<organism evidence="16 17">
    <name type="scientific">Eubacterium cellulosolvens (strain ATCC 43171 / JCM 9499 / 6)</name>
    <name type="common">Cillobacterium cellulosolvens</name>
    <dbReference type="NCBI Taxonomy" id="633697"/>
    <lineage>
        <taxon>Bacteria</taxon>
        <taxon>Bacillati</taxon>
        <taxon>Bacillota</taxon>
        <taxon>Clostridia</taxon>
        <taxon>Eubacteriales</taxon>
        <taxon>Eubacteriaceae</taxon>
        <taxon>Eubacterium</taxon>
    </lineage>
</organism>
<dbReference type="Gene3D" id="2.40.30.30">
    <property type="entry name" value="Riboflavin kinase-like"/>
    <property type="match status" value="1"/>
</dbReference>
<comment type="pathway">
    <text evidence="2 14">Cofactor biosynthesis; FMN biosynthesis; FMN from riboflavin (ATP route): step 1/1.</text>
</comment>
<dbReference type="InterPro" id="IPR023465">
    <property type="entry name" value="Riboflavin_kinase_dom_sf"/>
</dbReference>
<dbReference type="AlphaFoldDB" id="I5AVF3"/>
<keyword evidence="9 14" id="KW-0274">FAD</keyword>
<keyword evidence="11" id="KW-0511">Multifunctional enzyme</keyword>
<reference evidence="16 17" key="2">
    <citation type="submission" date="2012-02" db="EMBL/GenBank/DDBJ databases">
        <title>Improved High-Quality Draft sequence of Eubacterium cellulosolvens 6.</title>
        <authorList>
            <consortium name="US DOE Joint Genome Institute"/>
            <person name="Lucas S."/>
            <person name="Han J."/>
            <person name="Lapidus A."/>
            <person name="Cheng J.-F."/>
            <person name="Goodwin L."/>
            <person name="Pitluck S."/>
            <person name="Peters L."/>
            <person name="Mikhailova N."/>
            <person name="Gu W."/>
            <person name="Detter J.C."/>
            <person name="Han C."/>
            <person name="Tapia R."/>
            <person name="Land M."/>
            <person name="Hauser L."/>
            <person name="Kyrpides N."/>
            <person name="Ivanova N."/>
            <person name="Pagani I."/>
            <person name="Johnson E."/>
            <person name="Mukhopadhyay B."/>
            <person name="Anderson I."/>
            <person name="Woyke T."/>
        </authorList>
    </citation>
    <scope>NUCLEOTIDE SEQUENCE [LARGE SCALE GENOMIC DNA]</scope>
    <source>
        <strain evidence="16 17">6</strain>
    </source>
</reference>
<evidence type="ECO:0000256" key="8">
    <source>
        <dbReference type="ARBA" id="ARBA00022777"/>
    </source>
</evidence>